<dbReference type="Proteomes" id="UP000504636">
    <property type="component" value="Unplaced"/>
</dbReference>
<reference evidence="3" key="2">
    <citation type="submission" date="2020-04" db="EMBL/GenBank/DDBJ databases">
        <authorList>
            <consortium name="NCBI Genome Project"/>
        </authorList>
    </citation>
    <scope>NUCLEOTIDE SEQUENCE</scope>
    <source>
        <strain evidence="3">CBS 304.34</strain>
    </source>
</reference>
<evidence type="ECO:0000313" key="1">
    <source>
        <dbReference type="EMBL" id="KAF2817796.1"/>
    </source>
</evidence>
<proteinExistence type="predicted"/>
<gene>
    <name evidence="1 3" type="ORF">BDZ99DRAFT_470751</name>
</gene>
<evidence type="ECO:0000313" key="2">
    <source>
        <dbReference type="Proteomes" id="UP000504636"/>
    </source>
</evidence>
<reference evidence="1 3" key="1">
    <citation type="journal article" date="2020" name="Stud. Mycol.">
        <title>101 Dothideomycetes genomes: a test case for predicting lifestyles and emergence of pathogens.</title>
        <authorList>
            <person name="Haridas S."/>
            <person name="Albert R."/>
            <person name="Binder M."/>
            <person name="Bloem J."/>
            <person name="Labutti K."/>
            <person name="Salamov A."/>
            <person name="Andreopoulos B."/>
            <person name="Baker S."/>
            <person name="Barry K."/>
            <person name="Bills G."/>
            <person name="Bluhm B."/>
            <person name="Cannon C."/>
            <person name="Castanera R."/>
            <person name="Culley D."/>
            <person name="Daum C."/>
            <person name="Ezra D."/>
            <person name="Gonzalez J."/>
            <person name="Henrissat B."/>
            <person name="Kuo A."/>
            <person name="Liang C."/>
            <person name="Lipzen A."/>
            <person name="Lutzoni F."/>
            <person name="Magnuson J."/>
            <person name="Mondo S."/>
            <person name="Nolan M."/>
            <person name="Ohm R."/>
            <person name="Pangilinan J."/>
            <person name="Park H.-J."/>
            <person name="Ramirez L."/>
            <person name="Alfaro M."/>
            <person name="Sun H."/>
            <person name="Tritt A."/>
            <person name="Yoshinaga Y."/>
            <person name="Zwiers L.-H."/>
            <person name="Turgeon B."/>
            <person name="Goodwin S."/>
            <person name="Spatafora J."/>
            <person name="Crous P."/>
            <person name="Grigoriev I."/>
        </authorList>
    </citation>
    <scope>NUCLEOTIDE SEQUENCE</scope>
    <source>
        <strain evidence="1 3">CBS 304.34</strain>
    </source>
</reference>
<evidence type="ECO:0000313" key="3">
    <source>
        <dbReference type="RefSeq" id="XP_033584760.1"/>
    </source>
</evidence>
<dbReference type="AlphaFoldDB" id="A0A6A6Z9V6"/>
<name>A0A6A6Z9V6_9PEZI</name>
<keyword evidence="2" id="KW-1185">Reference proteome</keyword>
<dbReference type="EMBL" id="MU003692">
    <property type="protein sequence ID" value="KAF2817796.1"/>
    <property type="molecule type" value="Genomic_DNA"/>
</dbReference>
<accession>A0A6A6Z9V6</accession>
<protein>
    <submittedName>
        <fullName evidence="1 3">Uncharacterized protein</fullName>
    </submittedName>
</protein>
<reference evidence="3" key="3">
    <citation type="submission" date="2025-04" db="UniProtKB">
        <authorList>
            <consortium name="RefSeq"/>
        </authorList>
    </citation>
    <scope>IDENTIFICATION</scope>
    <source>
        <strain evidence="3">CBS 304.34</strain>
    </source>
</reference>
<organism evidence="1">
    <name type="scientific">Mytilinidion resinicola</name>
    <dbReference type="NCBI Taxonomy" id="574789"/>
    <lineage>
        <taxon>Eukaryota</taxon>
        <taxon>Fungi</taxon>
        <taxon>Dikarya</taxon>
        <taxon>Ascomycota</taxon>
        <taxon>Pezizomycotina</taxon>
        <taxon>Dothideomycetes</taxon>
        <taxon>Pleosporomycetidae</taxon>
        <taxon>Mytilinidiales</taxon>
        <taxon>Mytilinidiaceae</taxon>
        <taxon>Mytilinidion</taxon>
    </lineage>
</organism>
<sequence length="154" mass="16950">MREWKGQKHETGAAVEYCSSNTTVRNEGWRCARSAKEGGREKERGQAPGLQGIARCLKRRYKKKRADERRGGVSQAQGIMAIVMAQSQERRWGGVGRRGRGYHDLMGGRSTEASCIRALRVSDPTVAGVSVPVWGWPLRSSCGAETRGRGSLMS</sequence>
<dbReference type="GeneID" id="54462540"/>
<dbReference type="RefSeq" id="XP_033584760.1">
    <property type="nucleotide sequence ID" value="XM_033721647.1"/>
</dbReference>